<accession>A0A078H635</accession>
<organism evidence="2 3">
    <name type="scientific">Brassica napus</name>
    <name type="common">Rape</name>
    <dbReference type="NCBI Taxonomy" id="3708"/>
    <lineage>
        <taxon>Eukaryota</taxon>
        <taxon>Viridiplantae</taxon>
        <taxon>Streptophyta</taxon>
        <taxon>Embryophyta</taxon>
        <taxon>Tracheophyta</taxon>
        <taxon>Spermatophyta</taxon>
        <taxon>Magnoliopsida</taxon>
        <taxon>eudicotyledons</taxon>
        <taxon>Gunneridae</taxon>
        <taxon>Pentapetalae</taxon>
        <taxon>rosids</taxon>
        <taxon>malvids</taxon>
        <taxon>Brassicales</taxon>
        <taxon>Brassicaceae</taxon>
        <taxon>Brassiceae</taxon>
        <taxon>Brassica</taxon>
    </lineage>
</organism>
<evidence type="ECO:0000313" key="2">
    <source>
        <dbReference type="EMBL" id="CDY32268.1"/>
    </source>
</evidence>
<keyword evidence="3" id="KW-1185">Reference proteome</keyword>
<name>A0A078H635_BRANA</name>
<feature type="region of interest" description="Disordered" evidence="1">
    <location>
        <begin position="1"/>
        <end position="24"/>
    </location>
</feature>
<protein>
    <submittedName>
        <fullName evidence="2">BnaA01g17160D protein</fullName>
    </submittedName>
</protein>
<sequence length="24" mass="2658">MARLMDGEPDYENEEGDEGNGEEA</sequence>
<dbReference type="Gramene" id="CDY32268">
    <property type="protein sequence ID" value="CDY32268"/>
    <property type="gene ID" value="GSBRNA2T00051718001"/>
</dbReference>
<dbReference type="EMBL" id="LK032290">
    <property type="protein sequence ID" value="CDY32268.1"/>
    <property type="molecule type" value="Genomic_DNA"/>
</dbReference>
<feature type="compositionally biased region" description="Acidic residues" evidence="1">
    <location>
        <begin position="7"/>
        <end position="24"/>
    </location>
</feature>
<proteinExistence type="predicted"/>
<reference evidence="2 3" key="1">
    <citation type="journal article" date="2014" name="Science">
        <title>Plant genetics. Early allopolyploid evolution in the post-Neolithic Brassica napus oilseed genome.</title>
        <authorList>
            <person name="Chalhoub B."/>
            <person name="Denoeud F."/>
            <person name="Liu S."/>
            <person name="Parkin I.A."/>
            <person name="Tang H."/>
            <person name="Wang X."/>
            <person name="Chiquet J."/>
            <person name="Belcram H."/>
            <person name="Tong C."/>
            <person name="Samans B."/>
            <person name="Correa M."/>
            <person name="Da Silva C."/>
            <person name="Just J."/>
            <person name="Falentin C."/>
            <person name="Koh C.S."/>
            <person name="Le Clainche I."/>
            <person name="Bernard M."/>
            <person name="Bento P."/>
            <person name="Noel B."/>
            <person name="Labadie K."/>
            <person name="Alberti A."/>
            <person name="Charles M."/>
            <person name="Arnaud D."/>
            <person name="Guo H."/>
            <person name="Daviaud C."/>
            <person name="Alamery S."/>
            <person name="Jabbari K."/>
            <person name="Zhao M."/>
            <person name="Edger P.P."/>
            <person name="Chelaifa H."/>
            <person name="Tack D."/>
            <person name="Lassalle G."/>
            <person name="Mestiri I."/>
            <person name="Schnel N."/>
            <person name="Le Paslier M.C."/>
            <person name="Fan G."/>
            <person name="Renault V."/>
            <person name="Bayer P.E."/>
            <person name="Golicz A.A."/>
            <person name="Manoli S."/>
            <person name="Lee T.H."/>
            <person name="Thi V.H."/>
            <person name="Chalabi S."/>
            <person name="Hu Q."/>
            <person name="Fan C."/>
            <person name="Tollenaere R."/>
            <person name="Lu Y."/>
            <person name="Battail C."/>
            <person name="Shen J."/>
            <person name="Sidebottom C.H."/>
            <person name="Wang X."/>
            <person name="Canaguier A."/>
            <person name="Chauveau A."/>
            <person name="Berard A."/>
            <person name="Deniot G."/>
            <person name="Guan M."/>
            <person name="Liu Z."/>
            <person name="Sun F."/>
            <person name="Lim Y.P."/>
            <person name="Lyons E."/>
            <person name="Town C.D."/>
            <person name="Bancroft I."/>
            <person name="Wang X."/>
            <person name="Meng J."/>
            <person name="Ma J."/>
            <person name="Pires J.C."/>
            <person name="King G.J."/>
            <person name="Brunel D."/>
            <person name="Delourme R."/>
            <person name="Renard M."/>
            <person name="Aury J.M."/>
            <person name="Adams K.L."/>
            <person name="Batley J."/>
            <person name="Snowdon R.J."/>
            <person name="Tost J."/>
            <person name="Edwards D."/>
            <person name="Zhou Y."/>
            <person name="Hua W."/>
            <person name="Sharpe A.G."/>
            <person name="Paterson A.H."/>
            <person name="Guan C."/>
            <person name="Wincker P."/>
        </authorList>
    </citation>
    <scope>NUCLEOTIDE SEQUENCE [LARGE SCALE GENOMIC DNA]</scope>
    <source>
        <strain evidence="3">cv. Darmor-bzh</strain>
    </source>
</reference>
<evidence type="ECO:0000313" key="3">
    <source>
        <dbReference type="Proteomes" id="UP000028999"/>
    </source>
</evidence>
<gene>
    <name evidence="2" type="primary">BnaA01g17160D</name>
    <name evidence="2" type="ORF">GSBRNA2T00051718001</name>
</gene>
<dbReference type="Proteomes" id="UP000028999">
    <property type="component" value="Unassembled WGS sequence"/>
</dbReference>
<evidence type="ECO:0000256" key="1">
    <source>
        <dbReference type="SAM" id="MobiDB-lite"/>
    </source>
</evidence>
<dbReference type="AlphaFoldDB" id="A0A078H635"/>
<dbReference type="PaxDb" id="3708-A0A078H635"/>